<protein>
    <submittedName>
        <fullName evidence="1">Uncharacterized protein</fullName>
    </submittedName>
</protein>
<dbReference type="EMBL" id="JASAOG010000026">
    <property type="protein sequence ID" value="KAK0062140.1"/>
    <property type="molecule type" value="Genomic_DNA"/>
</dbReference>
<feature type="non-terminal residue" evidence="1">
    <location>
        <position position="50"/>
    </location>
</feature>
<proteinExistence type="predicted"/>
<evidence type="ECO:0000313" key="1">
    <source>
        <dbReference type="EMBL" id="KAK0062140.1"/>
    </source>
</evidence>
<dbReference type="AlphaFoldDB" id="A0AAD8BX09"/>
<organism evidence="1 2">
    <name type="scientific">Biomphalaria pfeifferi</name>
    <name type="common">Bloodfluke planorb</name>
    <name type="synonym">Freshwater snail</name>
    <dbReference type="NCBI Taxonomy" id="112525"/>
    <lineage>
        <taxon>Eukaryota</taxon>
        <taxon>Metazoa</taxon>
        <taxon>Spiralia</taxon>
        <taxon>Lophotrochozoa</taxon>
        <taxon>Mollusca</taxon>
        <taxon>Gastropoda</taxon>
        <taxon>Heterobranchia</taxon>
        <taxon>Euthyneura</taxon>
        <taxon>Panpulmonata</taxon>
        <taxon>Hygrophila</taxon>
        <taxon>Lymnaeoidea</taxon>
        <taxon>Planorbidae</taxon>
        <taxon>Biomphalaria</taxon>
    </lineage>
</organism>
<dbReference type="Proteomes" id="UP001233172">
    <property type="component" value="Unassembled WGS sequence"/>
</dbReference>
<sequence>RDDLERPLTTLDLWTVSRDDLERPLTTLDLWTLRVETTWRDLSLHLTSGL</sequence>
<gene>
    <name evidence="1" type="ORF">Bpfe_008241</name>
</gene>
<reference evidence="1" key="2">
    <citation type="submission" date="2023-04" db="EMBL/GenBank/DDBJ databases">
        <authorList>
            <person name="Bu L."/>
            <person name="Lu L."/>
            <person name="Laidemitt M.R."/>
            <person name="Zhang S.M."/>
            <person name="Mutuku M."/>
            <person name="Mkoji G."/>
            <person name="Steinauer M."/>
            <person name="Loker E.S."/>
        </authorList>
    </citation>
    <scope>NUCLEOTIDE SEQUENCE</scope>
    <source>
        <strain evidence="1">KasaAsao</strain>
        <tissue evidence="1">Whole Snail</tissue>
    </source>
</reference>
<accession>A0AAD8BX09</accession>
<comment type="caution">
    <text evidence="1">The sequence shown here is derived from an EMBL/GenBank/DDBJ whole genome shotgun (WGS) entry which is preliminary data.</text>
</comment>
<reference evidence="1" key="1">
    <citation type="journal article" date="2023" name="PLoS Negl. Trop. Dis.">
        <title>A genome sequence for Biomphalaria pfeifferi, the major vector snail for the human-infecting parasite Schistosoma mansoni.</title>
        <authorList>
            <person name="Bu L."/>
            <person name="Lu L."/>
            <person name="Laidemitt M.R."/>
            <person name="Zhang S.M."/>
            <person name="Mutuku M."/>
            <person name="Mkoji G."/>
            <person name="Steinauer M."/>
            <person name="Loker E.S."/>
        </authorList>
    </citation>
    <scope>NUCLEOTIDE SEQUENCE</scope>
    <source>
        <strain evidence="1">KasaAsao</strain>
    </source>
</reference>
<keyword evidence="2" id="KW-1185">Reference proteome</keyword>
<feature type="non-terminal residue" evidence="1">
    <location>
        <position position="1"/>
    </location>
</feature>
<name>A0AAD8BX09_BIOPF</name>
<evidence type="ECO:0000313" key="2">
    <source>
        <dbReference type="Proteomes" id="UP001233172"/>
    </source>
</evidence>